<gene>
    <name evidence="1" type="ORF">BQ8482_380033</name>
</gene>
<accession>A0A2P9ARQ8</accession>
<name>A0A2P9ARQ8_9HYPH</name>
<evidence type="ECO:0000313" key="2">
    <source>
        <dbReference type="Proteomes" id="UP000245698"/>
    </source>
</evidence>
<evidence type="ECO:0000313" key="1">
    <source>
        <dbReference type="EMBL" id="SJM33850.1"/>
    </source>
</evidence>
<dbReference type="AlphaFoldDB" id="A0A2P9ARQ8"/>
<dbReference type="Proteomes" id="UP000245698">
    <property type="component" value="Unassembled WGS sequence"/>
</dbReference>
<evidence type="ECO:0008006" key="3">
    <source>
        <dbReference type="Google" id="ProtNLM"/>
    </source>
</evidence>
<organism evidence="1 2">
    <name type="scientific">Mesorhizobium delmotii</name>
    <dbReference type="NCBI Taxonomy" id="1631247"/>
    <lineage>
        <taxon>Bacteria</taxon>
        <taxon>Pseudomonadati</taxon>
        <taxon>Pseudomonadota</taxon>
        <taxon>Alphaproteobacteria</taxon>
        <taxon>Hyphomicrobiales</taxon>
        <taxon>Phyllobacteriaceae</taxon>
        <taxon>Mesorhizobium</taxon>
    </lineage>
</organism>
<keyword evidence="2" id="KW-1185">Reference proteome</keyword>
<reference evidence="2" key="1">
    <citation type="submission" date="2016-12" db="EMBL/GenBank/DDBJ databases">
        <authorList>
            <person name="Brunel B."/>
        </authorList>
    </citation>
    <scope>NUCLEOTIDE SEQUENCE [LARGE SCALE GENOMIC DNA]</scope>
</reference>
<proteinExistence type="predicted"/>
<sequence>MVRTHHIFPLARSPSRNHPMFDLATQTVVILGVAAFAAGFVDSIAGGGGLITIPALLLAGFSPVEALGPTSCRACSAQARRPSTTPPRAMSICAGNCLRPCWRLPAVLSAPCWRHSCRATCCGLFCRSC</sequence>
<protein>
    <recommendedName>
        <fullName evidence="3">Membrane transporter protein</fullName>
    </recommendedName>
</protein>
<dbReference type="EMBL" id="FUIG01000046">
    <property type="protein sequence ID" value="SJM33850.1"/>
    <property type="molecule type" value="Genomic_DNA"/>
</dbReference>